<name>A0AAE9Y526_9ACTN</name>
<dbReference type="InterPro" id="IPR004378">
    <property type="entry name" value="F420H2_quin_Rdtase"/>
</dbReference>
<protein>
    <submittedName>
        <fullName evidence="3">Nitroreductase/quinone reductase family protein</fullName>
    </submittedName>
</protein>
<comment type="similarity">
    <text evidence="1">Belongs to the F420H(2)-dependent quinone reductase family.</text>
</comment>
<dbReference type="SUPFAM" id="SSF50475">
    <property type="entry name" value="FMN-binding split barrel"/>
    <property type="match status" value="1"/>
</dbReference>
<reference evidence="3" key="1">
    <citation type="submission" date="2023-01" db="EMBL/GenBank/DDBJ databases">
        <title>The diversity of Class Acidimicrobiia in South China Sea sediment environments and the proposal of Iamia marina sp. nov., a novel species of the genus Iamia.</title>
        <authorList>
            <person name="He Y."/>
            <person name="Tian X."/>
        </authorList>
    </citation>
    <scope>NUCLEOTIDE SEQUENCE</scope>
    <source>
        <strain evidence="3">DSM 19957</strain>
    </source>
</reference>
<dbReference type="GO" id="GO:0005886">
    <property type="term" value="C:plasma membrane"/>
    <property type="evidence" value="ECO:0007669"/>
    <property type="project" value="TreeGrafter"/>
</dbReference>
<dbReference type="RefSeq" id="WP_272736045.1">
    <property type="nucleotide sequence ID" value="NZ_CP116942.1"/>
</dbReference>
<dbReference type="GO" id="GO:0016491">
    <property type="term" value="F:oxidoreductase activity"/>
    <property type="evidence" value="ECO:0007669"/>
    <property type="project" value="InterPro"/>
</dbReference>
<dbReference type="PANTHER" id="PTHR39428">
    <property type="entry name" value="F420H(2)-DEPENDENT QUINONE REDUCTASE RV1261C"/>
    <property type="match status" value="1"/>
</dbReference>
<dbReference type="GO" id="GO:0070967">
    <property type="term" value="F:coenzyme F420 binding"/>
    <property type="evidence" value="ECO:0007669"/>
    <property type="project" value="TreeGrafter"/>
</dbReference>
<dbReference type="InterPro" id="IPR012349">
    <property type="entry name" value="Split_barrel_FMN-bd"/>
</dbReference>
<gene>
    <name evidence="3" type="ORF">PO878_18655</name>
</gene>
<accession>A0AAE9Y526</accession>
<dbReference type="PANTHER" id="PTHR39428:SF1">
    <property type="entry name" value="F420H(2)-DEPENDENT QUINONE REDUCTASE RV1261C"/>
    <property type="match status" value="1"/>
</dbReference>
<dbReference type="AlphaFoldDB" id="A0AAE9Y526"/>
<dbReference type="NCBIfam" id="TIGR00026">
    <property type="entry name" value="hi_GC_TIGR00026"/>
    <property type="match status" value="1"/>
</dbReference>
<evidence type="ECO:0000313" key="4">
    <source>
        <dbReference type="Proteomes" id="UP001216390"/>
    </source>
</evidence>
<dbReference type="KEGG" id="ima:PO878_18655"/>
<evidence type="ECO:0000256" key="2">
    <source>
        <dbReference type="ARBA" id="ARBA00049106"/>
    </source>
</evidence>
<proteinExistence type="inferred from homology"/>
<comment type="catalytic activity">
    <reaction evidence="2">
        <text>oxidized coenzyme F420-(gamma-L-Glu)(n) + a quinol + H(+) = reduced coenzyme F420-(gamma-L-Glu)(n) + a quinone</text>
        <dbReference type="Rhea" id="RHEA:39663"/>
        <dbReference type="Rhea" id="RHEA-COMP:12939"/>
        <dbReference type="Rhea" id="RHEA-COMP:14378"/>
        <dbReference type="ChEBI" id="CHEBI:15378"/>
        <dbReference type="ChEBI" id="CHEBI:24646"/>
        <dbReference type="ChEBI" id="CHEBI:132124"/>
        <dbReference type="ChEBI" id="CHEBI:133980"/>
        <dbReference type="ChEBI" id="CHEBI:139511"/>
    </reaction>
</comment>
<evidence type="ECO:0000313" key="3">
    <source>
        <dbReference type="EMBL" id="WCO66522.1"/>
    </source>
</evidence>
<dbReference type="Gene3D" id="2.30.110.10">
    <property type="entry name" value="Electron Transport, Fmn-binding Protein, Chain A"/>
    <property type="match status" value="1"/>
</dbReference>
<sequence length="166" mass="18206">MYARLVNRFSATRAGSWVVRHVAAKVDPVLFRATGGRVTVTGVPTLPMLALTTTGRRTGAPRTVQLAYHRDGDDLLVVASAMGQEHHPAWRLNLEADPHAHVLLRGEERDVVATLLTAEEKAAVWPAVKQTIPQMTTYEARTTRDIGVFRLRRRHSVAGAPSVPTS</sequence>
<evidence type="ECO:0000256" key="1">
    <source>
        <dbReference type="ARBA" id="ARBA00008710"/>
    </source>
</evidence>
<dbReference type="EMBL" id="CP116942">
    <property type="protein sequence ID" value="WCO66522.1"/>
    <property type="molecule type" value="Genomic_DNA"/>
</dbReference>
<organism evidence="3 4">
    <name type="scientific">Iamia majanohamensis</name>
    <dbReference type="NCBI Taxonomy" id="467976"/>
    <lineage>
        <taxon>Bacteria</taxon>
        <taxon>Bacillati</taxon>
        <taxon>Actinomycetota</taxon>
        <taxon>Acidimicrobiia</taxon>
        <taxon>Acidimicrobiales</taxon>
        <taxon>Iamiaceae</taxon>
        <taxon>Iamia</taxon>
    </lineage>
</organism>
<dbReference type="Pfam" id="PF04075">
    <property type="entry name" value="F420H2_quin_red"/>
    <property type="match status" value="1"/>
</dbReference>
<keyword evidence="4" id="KW-1185">Reference proteome</keyword>
<dbReference type="Proteomes" id="UP001216390">
    <property type="component" value="Chromosome"/>
</dbReference>